<sequence>MKFPTPHKLRHIGLATLIALGSSAVHADEREQLETLRQTTINLIELLVQSGVLPAEKAAQIVQQAQAKAKATTKAQAELADAKKPEPGVVRVQYVPEFVRKQIADEVREEVVAQAKAERWGDANAIPEWVDRFKFEGDMRLGYQSDMFSESNASITNFEFGGQDIDNTTEDRQRTRLRARLGITAKITPDISAAFRLSTGNTTEPVSTNQTLGQTGNKYSFVLDRAYVKAHSPTFMPWLTASAGRIPNPFFSTDLLWDDDLNFEGLALQFEDSVASAKVWRPFGTLGIFPLEDIQQSSRNRAKSKWLTGAQVGVEWVPSNTTRAKVGLGIYDYRNISGILDEYPSTLYADTAPAFRQKGNTLFDIDSSDLNDKTNLFALAADYRVVNLTGMIDINLYNPVHVILTADYVDNVGFSASKTFARTDGSIDIVKPETKGYLARVAVGMPTMLLRDDWQLSLTYRYLEADAVLDAFTDSDFHLGGTNSKGFIVGGQYSLSKSTWLSARWLSSQEISGLPLSIDTLQVQFNAKF</sequence>
<comment type="caution">
    <text evidence="2">The sequence shown here is derived from an EMBL/GenBank/DDBJ whole genome shotgun (WGS) entry which is preliminary data.</text>
</comment>
<dbReference type="Pfam" id="PF16930">
    <property type="entry name" value="Porin_5"/>
    <property type="match status" value="1"/>
</dbReference>
<proteinExistence type="predicted"/>
<reference evidence="2 3" key="1">
    <citation type="submission" date="2017-01" db="EMBL/GenBank/DDBJ databases">
        <title>Novel large sulfur bacteria in the metagenomes of groundwater-fed chemosynthetic microbial mats in the Lake Huron basin.</title>
        <authorList>
            <person name="Sharrar A.M."/>
            <person name="Flood B.E."/>
            <person name="Bailey J.V."/>
            <person name="Jones D.S."/>
            <person name="Biddanda B."/>
            <person name="Ruberg S.A."/>
            <person name="Marcus D.N."/>
            <person name="Dick G.J."/>
        </authorList>
    </citation>
    <scope>NUCLEOTIDE SEQUENCE [LARGE SCALE GENOMIC DNA]</scope>
    <source>
        <strain evidence="2">A7</strain>
    </source>
</reference>
<evidence type="ECO:0000313" key="3">
    <source>
        <dbReference type="Proteomes" id="UP000192505"/>
    </source>
</evidence>
<dbReference type="InterPro" id="IPR032638">
    <property type="entry name" value="Porin_5"/>
</dbReference>
<name>A0A1W9KQT3_9BURK</name>
<dbReference type="SUPFAM" id="SSF56935">
    <property type="entry name" value="Porins"/>
    <property type="match status" value="1"/>
</dbReference>
<keyword evidence="1" id="KW-0732">Signal</keyword>
<dbReference type="AlphaFoldDB" id="A0A1W9KQT3"/>
<gene>
    <name evidence="2" type="ORF">BWK72_16300</name>
</gene>
<keyword evidence="2" id="KW-0675">Receptor</keyword>
<evidence type="ECO:0000256" key="1">
    <source>
        <dbReference type="SAM" id="SignalP"/>
    </source>
</evidence>
<dbReference type="EMBL" id="MTEI01000014">
    <property type="protein sequence ID" value="OQW86647.1"/>
    <property type="molecule type" value="Genomic_DNA"/>
</dbReference>
<accession>A0A1W9KQT3</accession>
<evidence type="ECO:0000313" key="2">
    <source>
        <dbReference type="EMBL" id="OQW86647.1"/>
    </source>
</evidence>
<protein>
    <submittedName>
        <fullName evidence="2">Outer membrane receptor for ferric coprogen and ferric-rhodotorulic acid</fullName>
    </submittedName>
</protein>
<feature type="signal peptide" evidence="1">
    <location>
        <begin position="1"/>
        <end position="27"/>
    </location>
</feature>
<organism evidence="2 3">
    <name type="scientific">Rhodoferax ferrireducens</name>
    <dbReference type="NCBI Taxonomy" id="192843"/>
    <lineage>
        <taxon>Bacteria</taxon>
        <taxon>Pseudomonadati</taxon>
        <taxon>Pseudomonadota</taxon>
        <taxon>Betaproteobacteria</taxon>
        <taxon>Burkholderiales</taxon>
        <taxon>Comamonadaceae</taxon>
        <taxon>Rhodoferax</taxon>
    </lineage>
</organism>
<dbReference type="Proteomes" id="UP000192505">
    <property type="component" value="Unassembled WGS sequence"/>
</dbReference>
<feature type="chain" id="PRO_5012190823" evidence="1">
    <location>
        <begin position="28"/>
        <end position="529"/>
    </location>
</feature>